<evidence type="ECO:0000313" key="9">
    <source>
        <dbReference type="Proteomes" id="UP001152484"/>
    </source>
</evidence>
<dbReference type="OrthoDB" id="436852at2759"/>
<dbReference type="PANTHER" id="PTHR46338:SF1">
    <property type="entry name" value="TRANSCRIPTION INITIATION FACTOR TFIID SUBUNIT 8"/>
    <property type="match status" value="1"/>
</dbReference>
<dbReference type="InterPro" id="IPR019473">
    <property type="entry name" value="TFIID_su8_C"/>
</dbReference>
<name>A0A9P0ZCX3_CUSEU</name>
<organism evidence="8 9">
    <name type="scientific">Cuscuta europaea</name>
    <name type="common">European dodder</name>
    <dbReference type="NCBI Taxonomy" id="41803"/>
    <lineage>
        <taxon>Eukaryota</taxon>
        <taxon>Viridiplantae</taxon>
        <taxon>Streptophyta</taxon>
        <taxon>Embryophyta</taxon>
        <taxon>Tracheophyta</taxon>
        <taxon>Spermatophyta</taxon>
        <taxon>Magnoliopsida</taxon>
        <taxon>eudicotyledons</taxon>
        <taxon>Gunneridae</taxon>
        <taxon>Pentapetalae</taxon>
        <taxon>asterids</taxon>
        <taxon>lamiids</taxon>
        <taxon>Solanales</taxon>
        <taxon>Convolvulaceae</taxon>
        <taxon>Cuscuteae</taxon>
        <taxon>Cuscuta</taxon>
        <taxon>Cuscuta subgen. Cuscuta</taxon>
    </lineage>
</organism>
<evidence type="ECO:0000256" key="5">
    <source>
        <dbReference type="ARBA" id="ARBA00023163"/>
    </source>
</evidence>
<dbReference type="GO" id="GO:0046982">
    <property type="term" value="F:protein heterodimerization activity"/>
    <property type="evidence" value="ECO:0007669"/>
    <property type="project" value="InterPro"/>
</dbReference>
<evidence type="ECO:0000256" key="1">
    <source>
        <dbReference type="ARBA" id="ARBA00004123"/>
    </source>
</evidence>
<comment type="subcellular location">
    <subcellularLocation>
        <location evidence="1">Nucleus</location>
    </subcellularLocation>
</comment>
<keyword evidence="6" id="KW-0539">Nucleus</keyword>
<keyword evidence="9" id="KW-1185">Reference proteome</keyword>
<dbReference type="CDD" id="cd00076">
    <property type="entry name" value="HFD_SF"/>
    <property type="match status" value="1"/>
</dbReference>
<dbReference type="EMBL" id="CAMAPE010000033">
    <property type="protein sequence ID" value="CAH9095482.1"/>
    <property type="molecule type" value="Genomic_DNA"/>
</dbReference>
<protein>
    <recommendedName>
        <fullName evidence="3">Transcription initiation factor TFIID subunit 8</fullName>
    </recommendedName>
</protein>
<evidence type="ECO:0000256" key="2">
    <source>
        <dbReference type="ARBA" id="ARBA00008767"/>
    </source>
</evidence>
<dbReference type="InterPro" id="IPR006565">
    <property type="entry name" value="BTP"/>
</dbReference>
<comment type="caution">
    <text evidence="8">The sequence shown here is derived from an EMBL/GenBank/DDBJ whole genome shotgun (WGS) entry which is preliminary data.</text>
</comment>
<accession>A0A9P0ZCX3</accession>
<dbReference type="PANTHER" id="PTHR46338">
    <property type="entry name" value="TRANSCRIPTION INITIATION FACTOR TFIID SUBUNIT 8"/>
    <property type="match status" value="1"/>
</dbReference>
<evidence type="ECO:0000256" key="3">
    <source>
        <dbReference type="ARBA" id="ARBA00017307"/>
    </source>
</evidence>
<dbReference type="CDD" id="cd08049">
    <property type="entry name" value="TAF8"/>
    <property type="match status" value="1"/>
</dbReference>
<keyword evidence="4" id="KW-0805">Transcription regulation</keyword>
<dbReference type="InterPro" id="IPR037818">
    <property type="entry name" value="TAF8"/>
</dbReference>
<dbReference type="InterPro" id="IPR009072">
    <property type="entry name" value="Histone-fold"/>
</dbReference>
<dbReference type="AlphaFoldDB" id="A0A9P0ZCX3"/>
<dbReference type="GO" id="GO:0005669">
    <property type="term" value="C:transcription factor TFIID complex"/>
    <property type="evidence" value="ECO:0007669"/>
    <property type="project" value="InterPro"/>
</dbReference>
<evidence type="ECO:0000313" key="8">
    <source>
        <dbReference type="EMBL" id="CAH9095482.1"/>
    </source>
</evidence>
<dbReference type="SMART" id="SM00576">
    <property type="entry name" value="BTP"/>
    <property type="match status" value="1"/>
</dbReference>
<evidence type="ECO:0000259" key="7">
    <source>
        <dbReference type="SMART" id="SM00576"/>
    </source>
</evidence>
<reference evidence="8" key="1">
    <citation type="submission" date="2022-07" db="EMBL/GenBank/DDBJ databases">
        <authorList>
            <person name="Macas J."/>
            <person name="Novak P."/>
            <person name="Neumann P."/>
        </authorList>
    </citation>
    <scope>NUCLEOTIDE SEQUENCE</scope>
</reference>
<gene>
    <name evidence="8" type="ORF">CEURO_LOCUS13128</name>
</gene>
<dbReference type="Proteomes" id="UP001152484">
    <property type="component" value="Unassembled WGS sequence"/>
</dbReference>
<dbReference type="Pfam" id="PF10406">
    <property type="entry name" value="TAF8_C"/>
    <property type="match status" value="1"/>
</dbReference>
<keyword evidence="5" id="KW-0804">Transcription</keyword>
<dbReference type="Gene3D" id="1.10.20.10">
    <property type="entry name" value="Histone, subunit A"/>
    <property type="match status" value="1"/>
</dbReference>
<evidence type="ECO:0000256" key="4">
    <source>
        <dbReference type="ARBA" id="ARBA00023015"/>
    </source>
</evidence>
<feature type="domain" description="Bromodomain associated" evidence="7">
    <location>
        <begin position="124"/>
        <end position="200"/>
    </location>
</feature>
<evidence type="ECO:0000256" key="6">
    <source>
        <dbReference type="ARBA" id="ARBA00023242"/>
    </source>
</evidence>
<proteinExistence type="inferred from homology"/>
<dbReference type="Pfam" id="PF07524">
    <property type="entry name" value="Bromo_TP"/>
    <property type="match status" value="1"/>
</dbReference>
<comment type="similarity">
    <text evidence="2">Belongs to the TAF8 family.</text>
</comment>
<sequence length="474" mass="52363">MIPLHQMRSQFYQNLYPVKSLLAIARRPLLQIQSSDCSGPAAPFVAPSTIRPPLVVTSSLWIPLLASRDLTAATDQVTNAATLLSKLILSGKPKWFRNLNMSNGGKVESRQDGGNALDNRASSHEFGSAISRIAVAQICESVGFESSTESAMNSFSDVIAKYISDLGKTATSYASLSGRSQCNVFDVIHGLEDFCPHTGFMGASEANVCGVNSGVMKEIVEYVEASEEIPFAQPVSRFPVIKIPKMIPTFDQIGENPESKHIPSWLPAFPDPHTYIHTDTWNERVSDPRDDKIELARQRRKAERSLLNLQQRLVCNGLPMPSSSHKLEQFPGSKLTLNDEESENPFLAKTLQAGDKDASSIALPAKLSANEHHTSLLQTFSPAIEAIKDGISEMGNGTEKKNVTYKRLPALCLEFKPGKKVLGDSLDVRLWNNGGSRRGASWFRKDDDNKDDKKRRAELILRQSIENQQELMQL</sequence>